<feature type="non-terminal residue" evidence="3">
    <location>
        <position position="140"/>
    </location>
</feature>
<comment type="caution">
    <text evidence="3">The sequence shown here is derived from an EMBL/GenBank/DDBJ whole genome shotgun (WGS) entry which is preliminary data.</text>
</comment>
<feature type="non-terminal residue" evidence="3">
    <location>
        <position position="1"/>
    </location>
</feature>
<evidence type="ECO:0000256" key="1">
    <source>
        <dbReference type="SAM" id="MobiDB-lite"/>
    </source>
</evidence>
<feature type="domain" description="UVR" evidence="2">
    <location>
        <begin position="81"/>
        <end position="105"/>
    </location>
</feature>
<sequence>MPVPSSSAWHHSISAMQQPDHPRGPRQPVSQEALGDGSDGEASSNSKGRPHHHSSSPYLGASPRLSMQACVLIRPDDLEAVKLLKRALTLAVAEEDFEEAVRLRDHPWMQMSQDMARLRSMGRFTDARRVEVALRRQVEA</sequence>
<proteinExistence type="predicted"/>
<dbReference type="AlphaFoldDB" id="A0A699ZF06"/>
<gene>
    <name evidence="3" type="ORF">HaLaN_16861</name>
</gene>
<evidence type="ECO:0000313" key="4">
    <source>
        <dbReference type="Proteomes" id="UP000485058"/>
    </source>
</evidence>
<dbReference type="Pfam" id="PF02151">
    <property type="entry name" value="UVR"/>
    <property type="match status" value="1"/>
</dbReference>
<dbReference type="Proteomes" id="UP000485058">
    <property type="component" value="Unassembled WGS sequence"/>
</dbReference>
<keyword evidence="4" id="KW-1185">Reference proteome</keyword>
<reference evidence="3 4" key="1">
    <citation type="submission" date="2020-02" db="EMBL/GenBank/DDBJ databases">
        <title>Draft genome sequence of Haematococcus lacustris strain NIES-144.</title>
        <authorList>
            <person name="Morimoto D."/>
            <person name="Nakagawa S."/>
            <person name="Yoshida T."/>
            <person name="Sawayama S."/>
        </authorList>
    </citation>
    <scope>NUCLEOTIDE SEQUENCE [LARGE SCALE GENOMIC DNA]</scope>
    <source>
        <strain evidence="3 4">NIES-144</strain>
    </source>
</reference>
<dbReference type="EMBL" id="BLLF01001529">
    <property type="protein sequence ID" value="GFH19840.1"/>
    <property type="molecule type" value="Genomic_DNA"/>
</dbReference>
<evidence type="ECO:0000313" key="3">
    <source>
        <dbReference type="EMBL" id="GFH19840.1"/>
    </source>
</evidence>
<protein>
    <recommendedName>
        <fullName evidence="2">UVR domain-containing protein</fullName>
    </recommendedName>
</protein>
<dbReference type="InterPro" id="IPR001943">
    <property type="entry name" value="UVR_dom"/>
</dbReference>
<accession>A0A699ZF06</accession>
<feature type="region of interest" description="Disordered" evidence="1">
    <location>
        <begin position="1"/>
        <end position="61"/>
    </location>
</feature>
<feature type="compositionally biased region" description="Polar residues" evidence="1">
    <location>
        <begin position="1"/>
        <end position="17"/>
    </location>
</feature>
<evidence type="ECO:0000259" key="2">
    <source>
        <dbReference type="Pfam" id="PF02151"/>
    </source>
</evidence>
<name>A0A699ZF06_HAELA</name>
<organism evidence="3 4">
    <name type="scientific">Haematococcus lacustris</name>
    <name type="common">Green alga</name>
    <name type="synonym">Haematococcus pluvialis</name>
    <dbReference type="NCBI Taxonomy" id="44745"/>
    <lineage>
        <taxon>Eukaryota</taxon>
        <taxon>Viridiplantae</taxon>
        <taxon>Chlorophyta</taxon>
        <taxon>core chlorophytes</taxon>
        <taxon>Chlorophyceae</taxon>
        <taxon>CS clade</taxon>
        <taxon>Chlamydomonadales</taxon>
        <taxon>Haematococcaceae</taxon>
        <taxon>Haematococcus</taxon>
    </lineage>
</organism>